<dbReference type="InterPro" id="IPR000873">
    <property type="entry name" value="AMP-dep_synth/lig_dom"/>
</dbReference>
<dbReference type="SUPFAM" id="SSF56801">
    <property type="entry name" value="Acetyl-CoA synthetase-like"/>
    <property type="match status" value="1"/>
</dbReference>
<dbReference type="AlphaFoldDB" id="A0A212IU40"/>
<dbReference type="Pfam" id="PF13193">
    <property type="entry name" value="AMP-binding_C"/>
    <property type="match status" value="1"/>
</dbReference>
<dbReference type="InterPro" id="IPR050237">
    <property type="entry name" value="ATP-dep_AMP-bd_enzyme"/>
</dbReference>
<dbReference type="Gene3D" id="3.40.50.12780">
    <property type="entry name" value="N-terminal domain of ligase-like"/>
    <property type="match status" value="1"/>
</dbReference>
<evidence type="ECO:0000259" key="2">
    <source>
        <dbReference type="Pfam" id="PF13193"/>
    </source>
</evidence>
<dbReference type="PROSITE" id="PS00455">
    <property type="entry name" value="AMP_BINDING"/>
    <property type="match status" value="1"/>
</dbReference>
<dbReference type="PANTHER" id="PTHR43767">
    <property type="entry name" value="LONG-CHAIN-FATTY-ACID--COA LIGASE"/>
    <property type="match status" value="1"/>
</dbReference>
<proteinExistence type="predicted"/>
<evidence type="ECO:0000313" key="3">
    <source>
        <dbReference type="EMBL" id="SBV90425.1"/>
    </source>
</evidence>
<feature type="domain" description="AMP-binding enzyme C-terminal" evidence="2">
    <location>
        <begin position="477"/>
        <end position="552"/>
    </location>
</feature>
<sequence length="589" mass="64807">MMTKPPSPYDAMPWLKHYDAGVPHNLDAFEPANICTLLDTAAKEQPDALAVIFRDYRLTYAQLLRQAEIMAANLAQHGVRPGDRVAIMMPNVPQIIPTFWAVLKAGGTVVMTNPLYMETELLHQMTDGGVRHLISIAACWPKLNAMRFRLGVEKFFITDNSEMLGWPKRLLYKFTGKKDPSVPEVEYDNRQVFPYAALLQGSKRLCAPYGDPNEQLALLQYTGGTTGTPKGVMLTHANQSANVTQTVAVLQVLKSKPQVFAALLPIFHVYGLATCLLLPTILRAACVMIPRYDPGEFLGLIAKHKITVFPGAPSVYLSLLQHKDFTKYDISSLSYGISGSAPIPAASLEKFQSLSGCKLLEGYGLTESSPITHLTPAEGMQKFGAIGVPLPGTRARIVDMDVGIIEMPAGEPGELIIKGPQIMSGYYNRPDETAGALRNGWLYTGDIAYMDEDGYFYIIDRKKDMAIVGGYNVYPREIDEVLLDHPGVKEAVSVALAHPTRGEMVKAFVVLKDGVALTGTDIVKYCRQRLAGYKVPRQVEFRDALPRAATGKILRRTLQAEEMAKYEAERIAAETARDAAQPQAEKGED</sequence>
<organism evidence="3">
    <name type="scientific">uncultured delta proteobacterium</name>
    <dbReference type="NCBI Taxonomy" id="34034"/>
    <lineage>
        <taxon>Bacteria</taxon>
        <taxon>Deltaproteobacteria</taxon>
        <taxon>environmental samples</taxon>
    </lineage>
</organism>
<dbReference type="InterPro" id="IPR042099">
    <property type="entry name" value="ANL_N_sf"/>
</dbReference>
<feature type="domain" description="AMP-dependent synthetase/ligase" evidence="1">
    <location>
        <begin position="39"/>
        <end position="427"/>
    </location>
</feature>
<reference evidence="3" key="1">
    <citation type="submission" date="2016-04" db="EMBL/GenBank/DDBJ databases">
        <authorList>
            <person name="Evans L.H."/>
            <person name="Alamgir A."/>
            <person name="Owens N."/>
            <person name="Weber N.D."/>
            <person name="Virtaneva K."/>
            <person name="Barbian K."/>
            <person name="Babar A."/>
            <person name="Rosenke K."/>
        </authorList>
    </citation>
    <scope>NUCLEOTIDE SEQUENCE</scope>
    <source>
        <strain evidence="3">86</strain>
    </source>
</reference>
<keyword evidence="3" id="KW-0436">Ligase</keyword>
<protein>
    <submittedName>
        <fullName evidence="3">Long-chain-fatty-acid--CoA ligase</fullName>
        <ecNumber evidence="3">6.2.1.3</ecNumber>
    </submittedName>
</protein>
<dbReference type="InterPro" id="IPR025110">
    <property type="entry name" value="AMP-bd_C"/>
</dbReference>
<dbReference type="EC" id="6.2.1.3" evidence="3"/>
<dbReference type="Gene3D" id="3.30.300.30">
    <property type="match status" value="1"/>
</dbReference>
<dbReference type="GO" id="GO:0004467">
    <property type="term" value="F:long-chain fatty acid-CoA ligase activity"/>
    <property type="evidence" value="ECO:0007669"/>
    <property type="project" value="UniProtKB-EC"/>
</dbReference>
<dbReference type="Pfam" id="PF00501">
    <property type="entry name" value="AMP-binding"/>
    <property type="match status" value="1"/>
</dbReference>
<gene>
    <name evidence="3" type="primary">lcfA</name>
    <name evidence="3" type="ORF">KL86DPRO_10018</name>
</gene>
<evidence type="ECO:0000259" key="1">
    <source>
        <dbReference type="Pfam" id="PF00501"/>
    </source>
</evidence>
<accession>A0A212IU40</accession>
<name>A0A212IU40_9DELT</name>
<dbReference type="InterPro" id="IPR045851">
    <property type="entry name" value="AMP-bd_C_sf"/>
</dbReference>
<dbReference type="CDD" id="cd05936">
    <property type="entry name" value="FC-FACS_FadD_like"/>
    <property type="match status" value="1"/>
</dbReference>
<dbReference type="EMBL" id="FLUQ01000001">
    <property type="protein sequence ID" value="SBV90425.1"/>
    <property type="molecule type" value="Genomic_DNA"/>
</dbReference>
<dbReference type="InterPro" id="IPR020845">
    <property type="entry name" value="AMP-binding_CS"/>
</dbReference>
<dbReference type="PANTHER" id="PTHR43767:SF1">
    <property type="entry name" value="NONRIBOSOMAL PEPTIDE SYNTHASE PES1 (EUROFUNG)-RELATED"/>
    <property type="match status" value="1"/>
</dbReference>